<evidence type="ECO:0000256" key="1">
    <source>
        <dbReference type="SAM" id="MobiDB-lite"/>
    </source>
</evidence>
<dbReference type="AlphaFoldDB" id="A0A7J6TVF0"/>
<feature type="compositionally biased region" description="Basic and acidic residues" evidence="1">
    <location>
        <begin position="19"/>
        <end position="34"/>
    </location>
</feature>
<gene>
    <name evidence="2" type="ORF">FOZ62_020366</name>
</gene>
<evidence type="ECO:0000313" key="3">
    <source>
        <dbReference type="Proteomes" id="UP000574390"/>
    </source>
</evidence>
<organism evidence="2 3">
    <name type="scientific">Perkinsus olseni</name>
    <name type="common">Perkinsus atlanticus</name>
    <dbReference type="NCBI Taxonomy" id="32597"/>
    <lineage>
        <taxon>Eukaryota</taxon>
        <taxon>Sar</taxon>
        <taxon>Alveolata</taxon>
        <taxon>Perkinsozoa</taxon>
        <taxon>Perkinsea</taxon>
        <taxon>Perkinsida</taxon>
        <taxon>Perkinsidae</taxon>
        <taxon>Perkinsus</taxon>
    </lineage>
</organism>
<sequence length="147" mass="15802">LKTAKDFVDEEAVSSAGGDDTRADDLFAEEDPHQEAPNSEDELMDEIDATAEREQAASPPEPSAVASPARVEVSRGARHQRPTRMMTVQPAFCPGANTPQGVQATEGNNGINKILLCWNAHGIVTRQMLTPPDVQVPDDEVPESALE</sequence>
<evidence type="ECO:0000313" key="2">
    <source>
        <dbReference type="EMBL" id="KAF4749208.1"/>
    </source>
</evidence>
<feature type="compositionally biased region" description="Acidic residues" evidence="1">
    <location>
        <begin position="38"/>
        <end position="49"/>
    </location>
</feature>
<reference evidence="2 3" key="1">
    <citation type="submission" date="2020-04" db="EMBL/GenBank/DDBJ databases">
        <title>Perkinsus olseni comparative genomics.</title>
        <authorList>
            <person name="Bogema D.R."/>
        </authorList>
    </citation>
    <scope>NUCLEOTIDE SEQUENCE [LARGE SCALE GENOMIC DNA]</scope>
    <source>
        <strain evidence="2">ATCC PRA-205</strain>
    </source>
</reference>
<feature type="non-terminal residue" evidence="2">
    <location>
        <position position="1"/>
    </location>
</feature>
<accession>A0A7J6TVF0</accession>
<dbReference type="EMBL" id="JABANM010004466">
    <property type="protein sequence ID" value="KAF4749208.1"/>
    <property type="molecule type" value="Genomic_DNA"/>
</dbReference>
<proteinExistence type="predicted"/>
<feature type="non-terminal residue" evidence="2">
    <location>
        <position position="147"/>
    </location>
</feature>
<feature type="region of interest" description="Disordered" evidence="1">
    <location>
        <begin position="1"/>
        <end position="90"/>
    </location>
</feature>
<name>A0A7J6TVF0_PEROL</name>
<comment type="caution">
    <text evidence="2">The sequence shown here is derived from an EMBL/GenBank/DDBJ whole genome shotgun (WGS) entry which is preliminary data.</text>
</comment>
<dbReference type="Proteomes" id="UP000574390">
    <property type="component" value="Unassembled WGS sequence"/>
</dbReference>
<protein>
    <submittedName>
        <fullName evidence="2">Uncharacterized protein</fullName>
    </submittedName>
</protein>